<dbReference type="EMBL" id="JAMQOQ010000002">
    <property type="protein sequence ID" value="MDS0293838.1"/>
    <property type="molecule type" value="Genomic_DNA"/>
</dbReference>
<dbReference type="InterPro" id="IPR012334">
    <property type="entry name" value="Pectin_lyas_fold"/>
</dbReference>
<name>A0ABU2FZ74_9EURY</name>
<dbReference type="InterPro" id="IPR011050">
    <property type="entry name" value="Pectin_lyase_fold/virulence"/>
</dbReference>
<dbReference type="RefSeq" id="WP_310927694.1">
    <property type="nucleotide sequence ID" value="NZ_JAMQOQ010000002.1"/>
</dbReference>
<accession>A0ABU2FZ74</accession>
<gene>
    <name evidence="2" type="ORF">NDI79_06595</name>
</gene>
<evidence type="ECO:0000313" key="3">
    <source>
        <dbReference type="Proteomes" id="UP001254813"/>
    </source>
</evidence>
<protein>
    <recommendedName>
        <fullName evidence="4">Right handed beta helix region</fullName>
    </recommendedName>
</protein>
<keyword evidence="3" id="KW-1185">Reference proteome</keyword>
<evidence type="ECO:0000313" key="2">
    <source>
        <dbReference type="EMBL" id="MDS0293838.1"/>
    </source>
</evidence>
<dbReference type="SUPFAM" id="SSF51126">
    <property type="entry name" value="Pectin lyase-like"/>
    <property type="match status" value="1"/>
</dbReference>
<reference evidence="2 3" key="1">
    <citation type="submission" date="2022-06" db="EMBL/GenBank/DDBJ databases">
        <title>Halogeometricum sp. a new haloarchaeum isolate from saline soil.</title>
        <authorList>
            <person name="Strakova D."/>
            <person name="Galisteo C."/>
            <person name="Sanchez-Porro C."/>
            <person name="Ventosa A."/>
        </authorList>
    </citation>
    <scope>NUCLEOTIDE SEQUENCE [LARGE SCALE GENOMIC DNA]</scope>
    <source>
        <strain evidence="3">S3BR25-2</strain>
    </source>
</reference>
<sequence>MAPRPVPEDGRITESGEYALTDDRVVSGVSPASEAMVRIAADGVTLDGRGHALVGGGVSDTTAIAAGGESALSEVVVENVVVEAWEVGVSLRNVDRATVRGVEATGNGYGFLLEGVATPRLADCAVRENLVGVSVVAASGSASTSDSTSASTSPSAFDFESGNDVSNNRLADVRRADDC</sequence>
<feature type="compositionally biased region" description="Low complexity" evidence="1">
    <location>
        <begin position="141"/>
        <end position="156"/>
    </location>
</feature>
<dbReference type="Proteomes" id="UP001254813">
    <property type="component" value="Unassembled WGS sequence"/>
</dbReference>
<evidence type="ECO:0008006" key="4">
    <source>
        <dbReference type="Google" id="ProtNLM"/>
    </source>
</evidence>
<comment type="caution">
    <text evidence="2">The sequence shown here is derived from an EMBL/GenBank/DDBJ whole genome shotgun (WGS) entry which is preliminary data.</text>
</comment>
<proteinExistence type="predicted"/>
<evidence type="ECO:0000256" key="1">
    <source>
        <dbReference type="SAM" id="MobiDB-lite"/>
    </source>
</evidence>
<dbReference type="Gene3D" id="2.160.20.10">
    <property type="entry name" value="Single-stranded right-handed beta-helix, Pectin lyase-like"/>
    <property type="match status" value="1"/>
</dbReference>
<feature type="region of interest" description="Disordered" evidence="1">
    <location>
        <begin position="141"/>
        <end position="165"/>
    </location>
</feature>
<organism evidence="2 3">
    <name type="scientific">Halogeometricum luteum</name>
    <dbReference type="NCBI Taxonomy" id="2950537"/>
    <lineage>
        <taxon>Archaea</taxon>
        <taxon>Methanobacteriati</taxon>
        <taxon>Methanobacteriota</taxon>
        <taxon>Stenosarchaea group</taxon>
        <taxon>Halobacteria</taxon>
        <taxon>Halobacteriales</taxon>
        <taxon>Haloferacaceae</taxon>
        <taxon>Halogeometricum</taxon>
    </lineage>
</organism>